<reference evidence="3 5" key="1">
    <citation type="submission" date="2013-07" db="EMBL/GenBank/DDBJ databases">
        <authorList>
            <person name="Genoscope - CEA"/>
        </authorList>
    </citation>
    <scope>NUCLEOTIDE SEQUENCE [LARGE SCALE GENOMIC DNA]</scope>
    <source>
        <strain evidence="3">FRM16</strain>
        <strain evidence="5">FRM16 / DSM 17909</strain>
    </source>
</reference>
<dbReference type="Gene3D" id="1.10.1720.10">
    <property type="entry name" value="L-proline 3-hydroxylase, C-terminal domain"/>
    <property type="match status" value="1"/>
</dbReference>
<feature type="domain" description="L-proline 3-hydroxylase C-terminal" evidence="2">
    <location>
        <begin position="193"/>
        <end position="273"/>
    </location>
</feature>
<dbReference type="Gene3D" id="2.60.120.330">
    <property type="entry name" value="B-lactam Antibiotic, Isopenicillin N Synthase, Chain"/>
    <property type="match status" value="1"/>
</dbReference>
<dbReference type="AlphaFoldDB" id="A0A068QPC1"/>
<dbReference type="Proteomes" id="UP000032721">
    <property type="component" value="Chromosome"/>
</dbReference>
<dbReference type="Pfam" id="PF05118">
    <property type="entry name" value="Asp_Arg_Hydrox"/>
    <property type="match status" value="1"/>
</dbReference>
<dbReference type="RefSeq" id="WP_045969036.1">
    <property type="nucleotide sequence ID" value="NZ_CAWMED010000001.1"/>
</dbReference>
<dbReference type="SMR" id="A0A068QPC1"/>
<evidence type="ECO:0000313" key="5">
    <source>
        <dbReference type="Proteomes" id="UP000032721"/>
    </source>
</evidence>
<keyword evidence="6" id="KW-1185">Reference proteome</keyword>
<dbReference type="InterPro" id="IPR037037">
    <property type="entry name" value="Pro_3_hydrox_C_sf"/>
</dbReference>
<dbReference type="SUPFAM" id="SSF51197">
    <property type="entry name" value="Clavaminate synthase-like"/>
    <property type="match status" value="1"/>
</dbReference>
<accession>A0A068QPC1</accession>
<dbReference type="Pfam" id="PF05373">
    <property type="entry name" value="Pro_3_hydrox_C"/>
    <property type="match status" value="1"/>
</dbReference>
<name>A0A068QPC1_9GAMM</name>
<organism evidence="3 5">
    <name type="scientific">Xenorhabdus doucetiae</name>
    <dbReference type="NCBI Taxonomy" id="351671"/>
    <lineage>
        <taxon>Bacteria</taxon>
        <taxon>Pseudomonadati</taxon>
        <taxon>Pseudomonadota</taxon>
        <taxon>Gammaproteobacteria</taxon>
        <taxon>Enterobacterales</taxon>
        <taxon>Morganellaceae</taxon>
        <taxon>Xenorhabdus</taxon>
    </lineage>
</organism>
<dbReference type="Proteomes" id="UP000324170">
    <property type="component" value="Unassembled WGS sequence"/>
</dbReference>
<dbReference type="InterPro" id="IPR008035">
    <property type="entry name" value="Pro_3_hydrox_C"/>
</dbReference>
<dbReference type="InterPro" id="IPR007803">
    <property type="entry name" value="Asp/Arg/Pro-Hydrxlase"/>
</dbReference>
<dbReference type="HOGENOM" id="CLU_962849_0_0_6"/>
<evidence type="ECO:0000259" key="1">
    <source>
        <dbReference type="Pfam" id="PF05118"/>
    </source>
</evidence>
<proteinExistence type="predicted"/>
<reference evidence="4 6" key="2">
    <citation type="submission" date="2019-07" db="EMBL/GenBank/DDBJ databases">
        <title>Genomic Encyclopedia of Type Strains, Phase I: the one thousand microbial genomes (KMG-I) project.</title>
        <authorList>
            <person name="Kyrpides N."/>
        </authorList>
    </citation>
    <scope>NUCLEOTIDE SEQUENCE [LARGE SCALE GENOMIC DNA]</scope>
    <source>
        <strain evidence="4 6">DSM 17909</strain>
    </source>
</reference>
<dbReference type="InterPro" id="IPR027443">
    <property type="entry name" value="IPNS-like_sf"/>
</dbReference>
<evidence type="ECO:0000259" key="2">
    <source>
        <dbReference type="Pfam" id="PF05373"/>
    </source>
</evidence>
<dbReference type="GO" id="GO:0016706">
    <property type="term" value="F:2-oxoglutarate-dependent dioxygenase activity"/>
    <property type="evidence" value="ECO:0007669"/>
    <property type="project" value="InterPro"/>
</dbReference>
<dbReference type="EMBL" id="FO704550">
    <property type="protein sequence ID" value="CDG16639.1"/>
    <property type="molecule type" value="Genomic_DNA"/>
</dbReference>
<protein>
    <submittedName>
        <fullName evidence="4">L-proline 3-hydroxylase-like protein</fullName>
    </submittedName>
    <submittedName>
        <fullName evidence="3">Putative L-proline cis-4-hydroxylase</fullName>
    </submittedName>
</protein>
<evidence type="ECO:0000313" key="6">
    <source>
        <dbReference type="Proteomes" id="UP000324170"/>
    </source>
</evidence>
<evidence type="ECO:0000313" key="4">
    <source>
        <dbReference type="EMBL" id="TYP08835.1"/>
    </source>
</evidence>
<dbReference type="EMBL" id="VNHN01000019">
    <property type="protein sequence ID" value="TYP08835.1"/>
    <property type="molecule type" value="Genomic_DNA"/>
</dbReference>
<dbReference type="STRING" id="351671.XDD1_0936"/>
<gene>
    <name evidence="4" type="ORF">LY16_01493</name>
    <name evidence="3" type="ORF">XDD1_0936</name>
</gene>
<dbReference type="KEGG" id="xdo:XDD1_0936"/>
<sequence>MMSAKLLASIELNQEQIEHDLNIVGSEILDVAYSEYACGNWGTITLWNHSGDAGDQTSREYVGQARPTELGQQLDCINQLIRNNFNISLIKSVRIFRSYNGGAIYPHIDYLEFNQGFKRVHLVLKSDRSCLNSEENTVYHMLPGEVWFVDGHSAHSAMSLSRVGKYSLVLDFDSGAKFEDLYSESHTLCVDNLEPDIIHDRQPLPTSLRDSLAHIAEHADEFNIQSILFLATRFHFSYAVSIREYFQLLDECFSRNPYKSVRERYEALKDILVRSGYTSHNVNHFNSLSGVTIG</sequence>
<feature type="domain" description="Aspartyl/asparaginy/proline hydroxylase" evidence="1">
    <location>
        <begin position="30"/>
        <end position="172"/>
    </location>
</feature>
<evidence type="ECO:0000313" key="3">
    <source>
        <dbReference type="EMBL" id="CDG16639.1"/>
    </source>
</evidence>